<gene>
    <name evidence="1" type="ORF">LR48_Vigan04g202700</name>
</gene>
<evidence type="ECO:0000313" key="1">
    <source>
        <dbReference type="EMBL" id="KOM41829.1"/>
    </source>
</evidence>
<dbReference type="Gramene" id="KOM41829">
    <property type="protein sequence ID" value="KOM41829"/>
    <property type="gene ID" value="LR48_Vigan04g202700"/>
</dbReference>
<dbReference type="AlphaFoldDB" id="A0A0L9UGY5"/>
<evidence type="ECO:0000313" key="2">
    <source>
        <dbReference type="Proteomes" id="UP000053144"/>
    </source>
</evidence>
<accession>A0A0L9UGY5</accession>
<dbReference type="Proteomes" id="UP000053144">
    <property type="component" value="Chromosome 4"/>
</dbReference>
<name>A0A0L9UGY5_PHAAN</name>
<sequence length="89" mass="10066">MLSAKAFAQRIDALCEWFERVALCLMIHMASQGAMRLIGEFIRIASLIVVRMVTRGASLSEDSHSELGRYARNLWIRSTNVCAMRVVHV</sequence>
<dbReference type="EMBL" id="CM003374">
    <property type="protein sequence ID" value="KOM41829.1"/>
    <property type="molecule type" value="Genomic_DNA"/>
</dbReference>
<reference evidence="2" key="1">
    <citation type="journal article" date="2015" name="Proc. Natl. Acad. Sci. U.S.A.">
        <title>Genome sequencing of adzuki bean (Vigna angularis) provides insight into high starch and low fat accumulation and domestication.</title>
        <authorList>
            <person name="Yang K."/>
            <person name="Tian Z."/>
            <person name="Chen C."/>
            <person name="Luo L."/>
            <person name="Zhao B."/>
            <person name="Wang Z."/>
            <person name="Yu L."/>
            <person name="Li Y."/>
            <person name="Sun Y."/>
            <person name="Li W."/>
            <person name="Chen Y."/>
            <person name="Li Y."/>
            <person name="Zhang Y."/>
            <person name="Ai D."/>
            <person name="Zhao J."/>
            <person name="Shang C."/>
            <person name="Ma Y."/>
            <person name="Wu B."/>
            <person name="Wang M."/>
            <person name="Gao L."/>
            <person name="Sun D."/>
            <person name="Zhang P."/>
            <person name="Guo F."/>
            <person name="Wang W."/>
            <person name="Li Y."/>
            <person name="Wang J."/>
            <person name="Varshney R.K."/>
            <person name="Wang J."/>
            <person name="Ling H.Q."/>
            <person name="Wan P."/>
        </authorList>
    </citation>
    <scope>NUCLEOTIDE SEQUENCE</scope>
    <source>
        <strain evidence="2">cv. Jingnong 6</strain>
    </source>
</reference>
<organism evidence="1 2">
    <name type="scientific">Phaseolus angularis</name>
    <name type="common">Azuki bean</name>
    <name type="synonym">Vigna angularis</name>
    <dbReference type="NCBI Taxonomy" id="3914"/>
    <lineage>
        <taxon>Eukaryota</taxon>
        <taxon>Viridiplantae</taxon>
        <taxon>Streptophyta</taxon>
        <taxon>Embryophyta</taxon>
        <taxon>Tracheophyta</taxon>
        <taxon>Spermatophyta</taxon>
        <taxon>Magnoliopsida</taxon>
        <taxon>eudicotyledons</taxon>
        <taxon>Gunneridae</taxon>
        <taxon>Pentapetalae</taxon>
        <taxon>rosids</taxon>
        <taxon>fabids</taxon>
        <taxon>Fabales</taxon>
        <taxon>Fabaceae</taxon>
        <taxon>Papilionoideae</taxon>
        <taxon>50 kb inversion clade</taxon>
        <taxon>NPAAA clade</taxon>
        <taxon>indigoferoid/millettioid clade</taxon>
        <taxon>Phaseoleae</taxon>
        <taxon>Vigna</taxon>
    </lineage>
</organism>
<protein>
    <submittedName>
        <fullName evidence="1">Uncharacterized protein</fullName>
    </submittedName>
</protein>
<proteinExistence type="predicted"/>